<keyword evidence="1" id="KW-0472">Membrane</keyword>
<keyword evidence="3" id="KW-1185">Reference proteome</keyword>
<evidence type="ECO:0000256" key="1">
    <source>
        <dbReference type="SAM" id="Phobius"/>
    </source>
</evidence>
<dbReference type="EMBL" id="RAPO01000002">
    <property type="protein sequence ID" value="RKD94633.1"/>
    <property type="molecule type" value="Genomic_DNA"/>
</dbReference>
<evidence type="ECO:0000313" key="2">
    <source>
        <dbReference type="EMBL" id="RKD94633.1"/>
    </source>
</evidence>
<feature type="transmembrane region" description="Helical" evidence="1">
    <location>
        <begin position="87"/>
        <end position="107"/>
    </location>
</feature>
<accession>A0A3R7HX56</accession>
<gene>
    <name evidence="2" type="ORF">ATJ93_1468</name>
</gene>
<protein>
    <submittedName>
        <fullName evidence="2">Uncharacterized protein</fullName>
    </submittedName>
</protein>
<name>A0A3R7HX56_9EURY</name>
<dbReference type="RefSeq" id="WP_245977527.1">
    <property type="nucleotide sequence ID" value="NZ_RAPO01000002.1"/>
</dbReference>
<keyword evidence="1" id="KW-1133">Transmembrane helix</keyword>
<dbReference type="Pfam" id="PF19545">
    <property type="entry name" value="DUF6069"/>
    <property type="match status" value="1"/>
</dbReference>
<dbReference type="Proteomes" id="UP000283805">
    <property type="component" value="Unassembled WGS sequence"/>
</dbReference>
<reference evidence="2 3" key="1">
    <citation type="submission" date="2018-09" db="EMBL/GenBank/DDBJ databases">
        <title>Genomic Encyclopedia of Archaeal and Bacterial Type Strains, Phase II (KMG-II): from individual species to whole genera.</title>
        <authorList>
            <person name="Goeker M."/>
        </authorList>
    </citation>
    <scope>NUCLEOTIDE SEQUENCE [LARGE SCALE GENOMIC DNA]</scope>
    <source>
        <strain evidence="2 3">DSM 13151</strain>
    </source>
</reference>
<feature type="transmembrane region" description="Helical" evidence="1">
    <location>
        <begin position="22"/>
        <end position="43"/>
    </location>
</feature>
<sequence length="141" mass="14368">MTADVTTVDSAADSRRSFPIRAAIATVLSVVVNVGIVAAAGAFDVAPGFQALTVPPVAFLSAVGAIGAVLVYLLLRRVSSSPDRTFRRVAVAVLVLSFLPDIGLLFADETATPLGVGLLMAMHVTVAAICIGLLPGGGPRR</sequence>
<keyword evidence="1" id="KW-0812">Transmembrane</keyword>
<dbReference type="AlphaFoldDB" id="A0A3R7HX56"/>
<comment type="caution">
    <text evidence="2">The sequence shown here is derived from an EMBL/GenBank/DDBJ whole genome shotgun (WGS) entry which is preliminary data.</text>
</comment>
<proteinExistence type="predicted"/>
<evidence type="ECO:0000313" key="3">
    <source>
        <dbReference type="Proteomes" id="UP000283805"/>
    </source>
</evidence>
<feature type="transmembrane region" description="Helical" evidence="1">
    <location>
        <begin position="55"/>
        <end position="75"/>
    </location>
</feature>
<dbReference type="InterPro" id="IPR045713">
    <property type="entry name" value="DUF6069"/>
</dbReference>
<feature type="transmembrane region" description="Helical" evidence="1">
    <location>
        <begin position="113"/>
        <end position="134"/>
    </location>
</feature>
<organism evidence="2 3">
    <name type="scientific">Halopiger aswanensis</name>
    <dbReference type="NCBI Taxonomy" id="148449"/>
    <lineage>
        <taxon>Archaea</taxon>
        <taxon>Methanobacteriati</taxon>
        <taxon>Methanobacteriota</taxon>
        <taxon>Stenosarchaea group</taxon>
        <taxon>Halobacteria</taxon>
        <taxon>Halobacteriales</taxon>
        <taxon>Natrialbaceae</taxon>
        <taxon>Halopiger</taxon>
    </lineage>
</organism>